<dbReference type="AlphaFoldDB" id="A0A371FHX5"/>
<dbReference type="OrthoDB" id="1412719at2759"/>
<feature type="non-terminal residue" evidence="2">
    <location>
        <position position="1"/>
    </location>
</feature>
<accession>A0A371FHX5</accession>
<protein>
    <submittedName>
        <fullName evidence="2">Uncharacterized protein</fullName>
    </submittedName>
</protein>
<name>A0A371FHX5_MUCPR</name>
<evidence type="ECO:0000256" key="1">
    <source>
        <dbReference type="SAM" id="MobiDB-lite"/>
    </source>
</evidence>
<dbReference type="EMBL" id="QJKJ01009038">
    <property type="protein sequence ID" value="RDX77908.1"/>
    <property type="molecule type" value="Genomic_DNA"/>
</dbReference>
<evidence type="ECO:0000313" key="2">
    <source>
        <dbReference type="EMBL" id="RDX77908.1"/>
    </source>
</evidence>
<evidence type="ECO:0000313" key="3">
    <source>
        <dbReference type="Proteomes" id="UP000257109"/>
    </source>
</evidence>
<keyword evidence="3" id="KW-1185">Reference proteome</keyword>
<sequence length="91" mass="9989">MEGERKGNGTGSEETEPWHKPKNGSVFPAKRRSVKRMMYEQVTKAMNKKSSKTVSPAPEPSKSKQGGEISIYVSILLRKRIGVGVVLSDGN</sequence>
<reference evidence="2" key="1">
    <citation type="submission" date="2018-05" db="EMBL/GenBank/DDBJ databases">
        <title>Draft genome of Mucuna pruriens seed.</title>
        <authorList>
            <person name="Nnadi N.E."/>
            <person name="Vos R."/>
            <person name="Hasami M.H."/>
            <person name="Devisetty U.K."/>
            <person name="Aguiy J.C."/>
        </authorList>
    </citation>
    <scope>NUCLEOTIDE SEQUENCE [LARGE SCALE GENOMIC DNA]</scope>
    <source>
        <strain evidence="2">JCA_2017</strain>
    </source>
</reference>
<comment type="caution">
    <text evidence="2">The sequence shown here is derived from an EMBL/GenBank/DDBJ whole genome shotgun (WGS) entry which is preliminary data.</text>
</comment>
<proteinExistence type="predicted"/>
<feature type="region of interest" description="Disordered" evidence="1">
    <location>
        <begin position="1"/>
        <end position="68"/>
    </location>
</feature>
<gene>
    <name evidence="2" type="ORF">CR513_41888</name>
</gene>
<dbReference type="Proteomes" id="UP000257109">
    <property type="component" value="Unassembled WGS sequence"/>
</dbReference>
<organism evidence="2 3">
    <name type="scientific">Mucuna pruriens</name>
    <name type="common">Velvet bean</name>
    <name type="synonym">Dolichos pruriens</name>
    <dbReference type="NCBI Taxonomy" id="157652"/>
    <lineage>
        <taxon>Eukaryota</taxon>
        <taxon>Viridiplantae</taxon>
        <taxon>Streptophyta</taxon>
        <taxon>Embryophyta</taxon>
        <taxon>Tracheophyta</taxon>
        <taxon>Spermatophyta</taxon>
        <taxon>Magnoliopsida</taxon>
        <taxon>eudicotyledons</taxon>
        <taxon>Gunneridae</taxon>
        <taxon>Pentapetalae</taxon>
        <taxon>rosids</taxon>
        <taxon>fabids</taxon>
        <taxon>Fabales</taxon>
        <taxon>Fabaceae</taxon>
        <taxon>Papilionoideae</taxon>
        <taxon>50 kb inversion clade</taxon>
        <taxon>NPAAA clade</taxon>
        <taxon>indigoferoid/millettioid clade</taxon>
        <taxon>Phaseoleae</taxon>
        <taxon>Mucuna</taxon>
    </lineage>
</organism>